<reference evidence="3" key="1">
    <citation type="submission" date="2020-10" db="EMBL/GenBank/DDBJ databases">
        <title>Taxonomic study of unclassified bacteria belonging to the class Ktedonobacteria.</title>
        <authorList>
            <person name="Yabe S."/>
            <person name="Wang C.M."/>
            <person name="Zheng Y."/>
            <person name="Sakai Y."/>
            <person name="Cavaletti L."/>
            <person name="Monciardini P."/>
            <person name="Donadio S."/>
        </authorList>
    </citation>
    <scope>NUCLEOTIDE SEQUENCE</scope>
    <source>
        <strain evidence="3">SOSP1-1</strain>
    </source>
</reference>
<feature type="transmembrane region" description="Helical" evidence="2">
    <location>
        <begin position="162"/>
        <end position="184"/>
    </location>
</feature>
<evidence type="ECO:0000256" key="1">
    <source>
        <dbReference type="SAM" id="MobiDB-lite"/>
    </source>
</evidence>
<name>A0A8J3MT44_9CHLR</name>
<feature type="transmembrane region" description="Helical" evidence="2">
    <location>
        <begin position="115"/>
        <end position="141"/>
    </location>
</feature>
<dbReference type="AlphaFoldDB" id="A0A8J3MT44"/>
<sequence length="189" mass="20757">MNDNYDYKPEPDAKIYPQAYYAETERARRPDGPPHSQAYHAETGRARIPETPSYQPPYPQQQQQSHMHQMPQLPLYPPPPQVYITVHVVPTPYPQMGAPYGVPYQRVVAPTDKHAGLAITGFVLGIISLVGALLPCGLGFLMPCASIIFSALGMQSHQHKNLAIAGLICSILGIGISVIALIAWNSLLY</sequence>
<keyword evidence="2" id="KW-0812">Transmembrane</keyword>
<evidence type="ECO:0000313" key="4">
    <source>
        <dbReference type="Proteomes" id="UP000612362"/>
    </source>
</evidence>
<evidence type="ECO:0000256" key="2">
    <source>
        <dbReference type="SAM" id="Phobius"/>
    </source>
</evidence>
<keyword evidence="2" id="KW-1133">Transmembrane helix</keyword>
<keyword evidence="4" id="KW-1185">Reference proteome</keyword>
<organism evidence="3 4">
    <name type="scientific">Ktedonospora formicarum</name>
    <dbReference type="NCBI Taxonomy" id="2778364"/>
    <lineage>
        <taxon>Bacteria</taxon>
        <taxon>Bacillati</taxon>
        <taxon>Chloroflexota</taxon>
        <taxon>Ktedonobacteria</taxon>
        <taxon>Ktedonobacterales</taxon>
        <taxon>Ktedonobacteraceae</taxon>
        <taxon>Ktedonospora</taxon>
    </lineage>
</organism>
<feature type="compositionally biased region" description="Basic and acidic residues" evidence="1">
    <location>
        <begin position="23"/>
        <end position="32"/>
    </location>
</feature>
<feature type="compositionally biased region" description="Basic and acidic residues" evidence="1">
    <location>
        <begin position="1"/>
        <end position="13"/>
    </location>
</feature>
<evidence type="ECO:0008006" key="5">
    <source>
        <dbReference type="Google" id="ProtNLM"/>
    </source>
</evidence>
<accession>A0A8J3MT44</accession>
<dbReference type="EMBL" id="BNJF01000001">
    <property type="protein sequence ID" value="GHO45506.1"/>
    <property type="molecule type" value="Genomic_DNA"/>
</dbReference>
<proteinExistence type="predicted"/>
<keyword evidence="2" id="KW-0472">Membrane</keyword>
<feature type="compositionally biased region" description="Low complexity" evidence="1">
    <location>
        <begin position="60"/>
        <end position="69"/>
    </location>
</feature>
<gene>
    <name evidence="3" type="ORF">KSX_36690</name>
</gene>
<comment type="caution">
    <text evidence="3">The sequence shown here is derived from an EMBL/GenBank/DDBJ whole genome shotgun (WGS) entry which is preliminary data.</text>
</comment>
<evidence type="ECO:0000313" key="3">
    <source>
        <dbReference type="EMBL" id="GHO45506.1"/>
    </source>
</evidence>
<dbReference type="Proteomes" id="UP000612362">
    <property type="component" value="Unassembled WGS sequence"/>
</dbReference>
<protein>
    <recommendedName>
        <fullName evidence="5">DUF4190 domain-containing protein</fullName>
    </recommendedName>
</protein>
<feature type="region of interest" description="Disordered" evidence="1">
    <location>
        <begin position="1"/>
        <end position="69"/>
    </location>
</feature>
<dbReference type="RefSeq" id="WP_220194834.1">
    <property type="nucleotide sequence ID" value="NZ_BNJF01000001.1"/>
</dbReference>